<dbReference type="OrthoDB" id="5878011at2759"/>
<name>A0A7I8XGZ4_BURXY</name>
<feature type="compositionally biased region" description="Low complexity" evidence="1">
    <location>
        <begin position="385"/>
        <end position="405"/>
    </location>
</feature>
<organism evidence="2 3">
    <name type="scientific">Bursaphelenchus xylophilus</name>
    <name type="common">Pinewood nematode worm</name>
    <name type="synonym">Aphelenchoides xylophilus</name>
    <dbReference type="NCBI Taxonomy" id="6326"/>
    <lineage>
        <taxon>Eukaryota</taxon>
        <taxon>Metazoa</taxon>
        <taxon>Ecdysozoa</taxon>
        <taxon>Nematoda</taxon>
        <taxon>Chromadorea</taxon>
        <taxon>Rhabditida</taxon>
        <taxon>Tylenchina</taxon>
        <taxon>Tylenchomorpha</taxon>
        <taxon>Aphelenchoidea</taxon>
        <taxon>Aphelenchoididae</taxon>
        <taxon>Bursaphelenchus</taxon>
    </lineage>
</organism>
<gene>
    <name evidence="2" type="ORF">BXYJ_LOCUS200</name>
</gene>
<feature type="region of interest" description="Disordered" evidence="1">
    <location>
        <begin position="365"/>
        <end position="574"/>
    </location>
</feature>
<evidence type="ECO:0000313" key="3">
    <source>
        <dbReference type="Proteomes" id="UP000659654"/>
    </source>
</evidence>
<proteinExistence type="predicted"/>
<comment type="caution">
    <text evidence="2">The sequence shown here is derived from an EMBL/GenBank/DDBJ whole genome shotgun (WGS) entry which is preliminary data.</text>
</comment>
<feature type="region of interest" description="Disordered" evidence="1">
    <location>
        <begin position="579"/>
        <end position="598"/>
    </location>
</feature>
<dbReference type="Proteomes" id="UP000659654">
    <property type="component" value="Unassembled WGS sequence"/>
</dbReference>
<feature type="compositionally biased region" description="Polar residues" evidence="1">
    <location>
        <begin position="422"/>
        <end position="444"/>
    </location>
</feature>
<sequence length="622" mass="69454">MSNYTAKNAPMMKVSFKFDVTTNGSHNGLLITTGIQNGVNSRIQHFGFVQPPQIQELQQSLAGSTMSLPNAIAARPQSSSIGDGYDVTDFRASCRTLDNKFGSTTTVMEPLPRTVSQNADEFLKNLDFKLNTFERGTPREYVLKDSNTTTTTVEVFRSENDGQTDFYQLPPAPGDDQKRFTYVPAKGPPYEKFSTTETKFAPRPARSVSPTKTVQWNENPEVFEMNSNYSERSTEKRIRAEEEVTRTISPTVPYTVQSPAPTITSPIEIQRTTAKNDAISTITTPIPSTTTPISSMAYAEISRPKPAPRAVDMLEPATNLNTERNRAVGFDEDGYAYLTRGSQTNLSDLYAPILQYSGDVKPAESVGRGVDGDVNRADGGYVTPRGARGYGDARASSSRADSRGYTTQPPTYQSTRPRDSRPYQTPSQPARDSRGYQGSTTSLTDPRGRRTPSVPVGSRNYRPQVDTRGNTLPSRSPQGSRAYNPDQYPNYFNQNPDWRGYVARTPSRESLVNRGTDPVDQRQPRSLHRTRRTTSASPDYTRPNLVYSPNPNTGRQSRSTQRSGRSYRSSRDESDILRQWERELSRSPSPWRRDGARGRSISQEPYHLYETRDCLGRVVGKL</sequence>
<dbReference type="EMBL" id="CAJFDI010000001">
    <property type="protein sequence ID" value="CAD5207964.1"/>
    <property type="molecule type" value="Genomic_DNA"/>
</dbReference>
<accession>A0A7I8XGZ4</accession>
<keyword evidence="3" id="KW-1185">Reference proteome</keyword>
<feature type="compositionally biased region" description="Polar residues" evidence="1">
    <location>
        <begin position="406"/>
        <end position="415"/>
    </location>
</feature>
<feature type="compositionally biased region" description="Low complexity" evidence="1">
    <location>
        <begin position="553"/>
        <end position="567"/>
    </location>
</feature>
<feature type="compositionally biased region" description="Polar residues" evidence="1">
    <location>
        <begin position="467"/>
        <end position="481"/>
    </location>
</feature>
<feature type="compositionally biased region" description="Basic and acidic residues" evidence="1">
    <location>
        <begin position="579"/>
        <end position="597"/>
    </location>
</feature>
<dbReference type="Proteomes" id="UP000582659">
    <property type="component" value="Unassembled WGS sequence"/>
</dbReference>
<dbReference type="EMBL" id="CAJFCV020000001">
    <property type="protein sequence ID" value="CAG9079711.1"/>
    <property type="molecule type" value="Genomic_DNA"/>
</dbReference>
<feature type="region of interest" description="Disordered" evidence="1">
    <location>
        <begin position="186"/>
        <end position="212"/>
    </location>
</feature>
<protein>
    <submittedName>
        <fullName evidence="2">(pine wood nematode) hypothetical protein</fullName>
    </submittedName>
</protein>
<reference evidence="2" key="1">
    <citation type="submission" date="2020-09" db="EMBL/GenBank/DDBJ databases">
        <authorList>
            <person name="Kikuchi T."/>
        </authorList>
    </citation>
    <scope>NUCLEOTIDE SEQUENCE</scope>
    <source>
        <strain evidence="2">Ka4C1</strain>
    </source>
</reference>
<dbReference type="AlphaFoldDB" id="A0A7I8XGZ4"/>
<evidence type="ECO:0000313" key="2">
    <source>
        <dbReference type="EMBL" id="CAD5207964.1"/>
    </source>
</evidence>
<evidence type="ECO:0000256" key="1">
    <source>
        <dbReference type="SAM" id="MobiDB-lite"/>
    </source>
</evidence>